<gene>
    <name evidence="9" type="ORF">GOODEAATRI_009867</name>
</gene>
<proteinExistence type="predicted"/>
<reference evidence="9 10" key="1">
    <citation type="submission" date="2021-06" db="EMBL/GenBank/DDBJ databases">
        <authorList>
            <person name="Palmer J.M."/>
        </authorList>
    </citation>
    <scope>NUCLEOTIDE SEQUENCE [LARGE SCALE GENOMIC DNA]</scope>
    <source>
        <strain evidence="9 10">GA_2019</strain>
        <tissue evidence="9">Muscle</tissue>
    </source>
</reference>
<protein>
    <recommendedName>
        <fullName evidence="8">RanBP2-type domain-containing protein</fullName>
    </recommendedName>
</protein>
<name>A0ABV0NT94_9TELE</name>
<keyword evidence="4" id="KW-0833">Ubl conjugation pathway</keyword>
<evidence type="ECO:0000256" key="4">
    <source>
        <dbReference type="ARBA" id="ARBA00022786"/>
    </source>
</evidence>
<evidence type="ECO:0000259" key="8">
    <source>
        <dbReference type="PROSITE" id="PS50199"/>
    </source>
</evidence>
<dbReference type="InterPro" id="IPR031912">
    <property type="entry name" value="Sharpin_PH"/>
</dbReference>
<evidence type="ECO:0000256" key="3">
    <source>
        <dbReference type="ARBA" id="ARBA00022771"/>
    </source>
</evidence>
<dbReference type="PANTHER" id="PTHR22770:SF45">
    <property type="entry name" value="RANBP-TYPE AND C3HC4-TYPE ZINC FINGER-CONTAINING PROTEIN 1"/>
    <property type="match status" value="1"/>
</dbReference>
<sequence length="357" mass="39380">MSLSSGGWAHSPGLTPDQSTALTSSYDTSQPGCQTVLMSVRVSVCHSGVRPLCLPGAGDESLRLQLSMDPGKSGEFRLAMQNTARAGQSVNFLFCFCAHIFPLTSPLIVSSSSTLFQTIAEFDLRSINYEVKSPKCHELISVAPPCDRISFNFSSEKEAEEWATMFLEYGFHPRVQRWVIGQCLCAELRSLASYGVRQDGDTAFLYLLSARHSRLTLQVLQQDQESALLLSPPPSLPAASTNGPSSQDWRPYATLPPRLHRSSNNGGSERQNVGDIRDLISFEMPQLNEALSRNTSSTQGWSCPSCTYINKPTRPGCEICSTNRPENYIIPGGHQPDALELRRIQQEEAATRQYQQV</sequence>
<dbReference type="PANTHER" id="PTHR22770">
    <property type="entry name" value="UBIQUITIN CONJUGATING ENZYME 7 INTERACTING PROTEIN-RELATED"/>
    <property type="match status" value="1"/>
</dbReference>
<dbReference type="SUPFAM" id="SSF90209">
    <property type="entry name" value="Ran binding protein zinc finger-like"/>
    <property type="match status" value="1"/>
</dbReference>
<dbReference type="Proteomes" id="UP001476798">
    <property type="component" value="Unassembled WGS sequence"/>
</dbReference>
<dbReference type="InterPro" id="IPR051628">
    <property type="entry name" value="LUBAC_E3_Ligases"/>
</dbReference>
<dbReference type="PROSITE" id="PS50199">
    <property type="entry name" value="ZF_RANBP2_2"/>
    <property type="match status" value="1"/>
</dbReference>
<accession>A0ABV0NT94</accession>
<evidence type="ECO:0000256" key="2">
    <source>
        <dbReference type="ARBA" id="ARBA00022723"/>
    </source>
</evidence>
<keyword evidence="2" id="KW-0479">Metal-binding</keyword>
<evidence type="ECO:0000256" key="6">
    <source>
        <dbReference type="PROSITE-ProRule" id="PRU00322"/>
    </source>
</evidence>
<keyword evidence="3 6" id="KW-0863">Zinc-finger</keyword>
<evidence type="ECO:0000313" key="9">
    <source>
        <dbReference type="EMBL" id="MEQ2174635.1"/>
    </source>
</evidence>
<dbReference type="Pfam" id="PF16764">
    <property type="entry name" value="Sharpin_PH"/>
    <property type="match status" value="2"/>
</dbReference>
<evidence type="ECO:0000256" key="5">
    <source>
        <dbReference type="ARBA" id="ARBA00022833"/>
    </source>
</evidence>
<dbReference type="Pfam" id="PF00641">
    <property type="entry name" value="Zn_ribbon_RanBP"/>
    <property type="match status" value="1"/>
</dbReference>
<dbReference type="InterPro" id="IPR011993">
    <property type="entry name" value="PH-like_dom_sf"/>
</dbReference>
<keyword evidence="10" id="KW-1185">Reference proteome</keyword>
<dbReference type="InterPro" id="IPR036443">
    <property type="entry name" value="Znf_RanBP2_sf"/>
</dbReference>
<dbReference type="InterPro" id="IPR001876">
    <property type="entry name" value="Znf_RanBP2"/>
</dbReference>
<comment type="pathway">
    <text evidence="1">Protein modification; protein ubiquitination.</text>
</comment>
<evidence type="ECO:0000313" key="10">
    <source>
        <dbReference type="Proteomes" id="UP001476798"/>
    </source>
</evidence>
<evidence type="ECO:0000256" key="1">
    <source>
        <dbReference type="ARBA" id="ARBA00004906"/>
    </source>
</evidence>
<keyword evidence="5" id="KW-0862">Zinc</keyword>
<dbReference type="PROSITE" id="PS01358">
    <property type="entry name" value="ZF_RANBP2_1"/>
    <property type="match status" value="1"/>
</dbReference>
<dbReference type="Gene3D" id="2.30.30.380">
    <property type="entry name" value="Zn-finger domain of Sec23/24"/>
    <property type="match status" value="1"/>
</dbReference>
<dbReference type="SMART" id="SM00547">
    <property type="entry name" value="ZnF_RBZ"/>
    <property type="match status" value="1"/>
</dbReference>
<organism evidence="9 10">
    <name type="scientific">Goodea atripinnis</name>
    <dbReference type="NCBI Taxonomy" id="208336"/>
    <lineage>
        <taxon>Eukaryota</taxon>
        <taxon>Metazoa</taxon>
        <taxon>Chordata</taxon>
        <taxon>Craniata</taxon>
        <taxon>Vertebrata</taxon>
        <taxon>Euteleostomi</taxon>
        <taxon>Actinopterygii</taxon>
        <taxon>Neopterygii</taxon>
        <taxon>Teleostei</taxon>
        <taxon>Neoteleostei</taxon>
        <taxon>Acanthomorphata</taxon>
        <taxon>Ovalentaria</taxon>
        <taxon>Atherinomorphae</taxon>
        <taxon>Cyprinodontiformes</taxon>
        <taxon>Goodeidae</taxon>
        <taxon>Goodea</taxon>
    </lineage>
</organism>
<feature type="compositionally biased region" description="Polar residues" evidence="7">
    <location>
        <begin position="16"/>
        <end position="25"/>
    </location>
</feature>
<comment type="caution">
    <text evidence="9">The sequence shown here is derived from an EMBL/GenBank/DDBJ whole genome shotgun (WGS) entry which is preliminary data.</text>
</comment>
<feature type="domain" description="RanBP2-type" evidence="8">
    <location>
        <begin position="297"/>
        <end position="326"/>
    </location>
</feature>
<feature type="region of interest" description="Disordered" evidence="7">
    <location>
        <begin position="230"/>
        <end position="272"/>
    </location>
</feature>
<dbReference type="Gene3D" id="3.10.20.90">
    <property type="entry name" value="Phosphatidylinositol 3-kinase Catalytic Subunit, Chain A, domain 1"/>
    <property type="match status" value="1"/>
</dbReference>
<feature type="region of interest" description="Disordered" evidence="7">
    <location>
        <begin position="1"/>
        <end position="25"/>
    </location>
</feature>
<dbReference type="EMBL" id="JAHRIO010050540">
    <property type="protein sequence ID" value="MEQ2174635.1"/>
    <property type="molecule type" value="Genomic_DNA"/>
</dbReference>
<feature type="compositionally biased region" description="Polar residues" evidence="7">
    <location>
        <begin position="262"/>
        <end position="271"/>
    </location>
</feature>
<dbReference type="Gene3D" id="2.30.29.30">
    <property type="entry name" value="Pleckstrin-homology domain (PH domain)/Phosphotyrosine-binding domain (PTB)"/>
    <property type="match status" value="1"/>
</dbReference>
<evidence type="ECO:0000256" key="7">
    <source>
        <dbReference type="SAM" id="MobiDB-lite"/>
    </source>
</evidence>